<reference evidence="1" key="2">
    <citation type="journal article" date="2015" name="Fish Shellfish Immunol.">
        <title>Early steps in the European eel (Anguilla anguilla)-Vibrio vulnificus interaction in the gills: Role of the RtxA13 toxin.</title>
        <authorList>
            <person name="Callol A."/>
            <person name="Pajuelo D."/>
            <person name="Ebbesson L."/>
            <person name="Teles M."/>
            <person name="MacKenzie S."/>
            <person name="Amaro C."/>
        </authorList>
    </citation>
    <scope>NUCLEOTIDE SEQUENCE</scope>
</reference>
<evidence type="ECO:0000313" key="1">
    <source>
        <dbReference type="EMBL" id="JAH72837.1"/>
    </source>
</evidence>
<dbReference type="EMBL" id="GBXM01035740">
    <property type="protein sequence ID" value="JAH72837.1"/>
    <property type="molecule type" value="Transcribed_RNA"/>
</dbReference>
<name>A0A0E9V479_ANGAN</name>
<protein>
    <submittedName>
        <fullName evidence="1">Uncharacterized protein</fullName>
    </submittedName>
</protein>
<reference evidence="1" key="1">
    <citation type="submission" date="2014-11" db="EMBL/GenBank/DDBJ databases">
        <authorList>
            <person name="Amaro Gonzalez C."/>
        </authorList>
    </citation>
    <scope>NUCLEOTIDE SEQUENCE</scope>
</reference>
<dbReference type="AlphaFoldDB" id="A0A0E9V479"/>
<sequence>MKDDTVFVPVSACFLFLVQKLNFTSTVMQSHNVK</sequence>
<organism evidence="1">
    <name type="scientific">Anguilla anguilla</name>
    <name type="common">European freshwater eel</name>
    <name type="synonym">Muraena anguilla</name>
    <dbReference type="NCBI Taxonomy" id="7936"/>
    <lineage>
        <taxon>Eukaryota</taxon>
        <taxon>Metazoa</taxon>
        <taxon>Chordata</taxon>
        <taxon>Craniata</taxon>
        <taxon>Vertebrata</taxon>
        <taxon>Euteleostomi</taxon>
        <taxon>Actinopterygii</taxon>
        <taxon>Neopterygii</taxon>
        <taxon>Teleostei</taxon>
        <taxon>Anguilliformes</taxon>
        <taxon>Anguillidae</taxon>
        <taxon>Anguilla</taxon>
    </lineage>
</organism>
<proteinExistence type="predicted"/>
<accession>A0A0E9V479</accession>